<dbReference type="PROSITE" id="PS00107">
    <property type="entry name" value="PROTEIN_KINASE_ATP"/>
    <property type="match status" value="1"/>
</dbReference>
<dbReference type="GO" id="GO:0007094">
    <property type="term" value="P:mitotic spindle assembly checkpoint signaling"/>
    <property type="evidence" value="ECO:0007669"/>
    <property type="project" value="TreeGrafter"/>
</dbReference>
<dbReference type="InterPro" id="IPR008271">
    <property type="entry name" value="Ser/Thr_kinase_AS"/>
</dbReference>
<reference evidence="11" key="1">
    <citation type="submission" date="2019-12" db="UniProtKB">
        <authorList>
            <consortium name="WormBaseParasite"/>
        </authorList>
    </citation>
    <scope>IDENTIFICATION</scope>
</reference>
<dbReference type="GO" id="GO:0005524">
    <property type="term" value="F:ATP binding"/>
    <property type="evidence" value="ECO:0007669"/>
    <property type="project" value="UniProtKB-UniRule"/>
</dbReference>
<feature type="domain" description="Protein kinase" evidence="9">
    <location>
        <begin position="224"/>
        <end position="489"/>
    </location>
</feature>
<sequence length="498" mass="55601">MLRTSGKYAHRSPEVNIDRGGSGKLLEAHQPMLGRNAVQAAQQSVPSNSIDNVYNKRERQFNSWIPMEMNPKAVHTVSNQRNAVRANTVTKQSFYEARRQPLANVGSLRNSPDFRCRNVKRFTKLKENLGTNGRPSSCGWKALTNDSRIVASGTPATDGQEAEGSTPSLLHACQQRIGLLTLTSATDRAEKVHTESELSKKQQRTEIDSLGTDVNVIELHGKAYAVGKQIGEGGTAKVNIVTDLETNREYALKWIDLSTCDNMQVKVLQREIQILEKLKEVELVINLVDHEHTKNKHILMLLEKGSIDLRAHFESYDYIMSPRMIARYWLGMLRAVNAIHKLGVVHADLKPSNFVLADGKVKLIDFGVSNLLPVGNKSVTQVALMGTVGYMSPEALCACKEKEVRKIKVSKKTDVWSLGVILYRLVYRKMPFDHVGGIPAQIVATCDPKVRIPLSATSDPYVRDVLASCLQRTPTSRPTVENLIIHPYVTQYFPGRQR</sequence>
<evidence type="ECO:0000256" key="3">
    <source>
        <dbReference type="ARBA" id="ARBA00022741"/>
    </source>
</evidence>
<dbReference type="Gene3D" id="1.10.510.10">
    <property type="entry name" value="Transferase(Phosphotransferase) domain 1"/>
    <property type="match status" value="1"/>
</dbReference>
<feature type="binding site" evidence="6">
    <location>
        <position position="253"/>
    </location>
    <ligand>
        <name>ATP</name>
        <dbReference type="ChEBI" id="CHEBI:30616"/>
    </ligand>
</feature>
<accession>A0A5S6QYE6</accession>
<keyword evidence="5 6" id="KW-0067">ATP-binding</keyword>
<dbReference type="WBParaSite" id="TMUE_3000012280.1">
    <property type="protein sequence ID" value="TMUE_3000012280.1"/>
    <property type="gene ID" value="WBGene00290024"/>
</dbReference>
<dbReference type="STRING" id="70415.A0A5S6QYE6"/>
<dbReference type="GO" id="GO:0034501">
    <property type="term" value="P:protein localization to kinetochore"/>
    <property type="evidence" value="ECO:0007669"/>
    <property type="project" value="TreeGrafter"/>
</dbReference>
<keyword evidence="3 6" id="KW-0547">Nucleotide-binding</keyword>
<dbReference type="AlphaFoldDB" id="A0A5S6QYE6"/>
<dbReference type="InterPro" id="IPR017441">
    <property type="entry name" value="Protein_kinase_ATP_BS"/>
</dbReference>
<comment type="similarity">
    <text evidence="7">Belongs to the protein kinase superfamily.</text>
</comment>
<dbReference type="Proteomes" id="UP000046395">
    <property type="component" value="Unassembled WGS sequence"/>
</dbReference>
<dbReference type="SMART" id="SM00220">
    <property type="entry name" value="S_TKc"/>
    <property type="match status" value="1"/>
</dbReference>
<evidence type="ECO:0000313" key="10">
    <source>
        <dbReference type="Proteomes" id="UP000046395"/>
    </source>
</evidence>
<evidence type="ECO:0000256" key="5">
    <source>
        <dbReference type="ARBA" id="ARBA00022840"/>
    </source>
</evidence>
<dbReference type="GO" id="GO:0000776">
    <property type="term" value="C:kinetochore"/>
    <property type="evidence" value="ECO:0007669"/>
    <property type="project" value="TreeGrafter"/>
</dbReference>
<dbReference type="PROSITE" id="PS50011">
    <property type="entry name" value="PROTEIN_KINASE_DOM"/>
    <property type="match status" value="1"/>
</dbReference>
<dbReference type="SUPFAM" id="SSF56112">
    <property type="entry name" value="Protein kinase-like (PK-like)"/>
    <property type="match status" value="1"/>
</dbReference>
<dbReference type="GO" id="GO:0004712">
    <property type="term" value="F:protein serine/threonine/tyrosine kinase activity"/>
    <property type="evidence" value="ECO:0007669"/>
    <property type="project" value="TreeGrafter"/>
</dbReference>
<protein>
    <submittedName>
        <fullName evidence="11">Protein kinase domain-containing protein</fullName>
    </submittedName>
</protein>
<dbReference type="PANTHER" id="PTHR22974:SF21">
    <property type="entry name" value="DUAL SPECIFICITY PROTEIN KINASE TTK"/>
    <property type="match status" value="1"/>
</dbReference>
<evidence type="ECO:0000256" key="1">
    <source>
        <dbReference type="ARBA" id="ARBA00022527"/>
    </source>
</evidence>
<dbReference type="GO" id="GO:0005634">
    <property type="term" value="C:nucleus"/>
    <property type="evidence" value="ECO:0007669"/>
    <property type="project" value="TreeGrafter"/>
</dbReference>
<dbReference type="GO" id="GO:0033316">
    <property type="term" value="P:meiotic spindle assembly checkpoint signaling"/>
    <property type="evidence" value="ECO:0007669"/>
    <property type="project" value="TreeGrafter"/>
</dbReference>
<keyword evidence="10" id="KW-1185">Reference proteome</keyword>
<evidence type="ECO:0000259" key="9">
    <source>
        <dbReference type="PROSITE" id="PS50011"/>
    </source>
</evidence>
<evidence type="ECO:0000256" key="6">
    <source>
        <dbReference type="PROSITE-ProRule" id="PRU10141"/>
    </source>
</evidence>
<evidence type="ECO:0000256" key="4">
    <source>
        <dbReference type="ARBA" id="ARBA00022777"/>
    </source>
</evidence>
<evidence type="ECO:0000256" key="7">
    <source>
        <dbReference type="RuleBase" id="RU000304"/>
    </source>
</evidence>
<evidence type="ECO:0000256" key="2">
    <source>
        <dbReference type="ARBA" id="ARBA00022679"/>
    </source>
</evidence>
<evidence type="ECO:0000313" key="11">
    <source>
        <dbReference type="WBParaSite" id="TMUE_3000012280.1"/>
    </source>
</evidence>
<dbReference type="InterPro" id="IPR000719">
    <property type="entry name" value="Prot_kinase_dom"/>
</dbReference>
<dbReference type="GO" id="GO:0004674">
    <property type="term" value="F:protein serine/threonine kinase activity"/>
    <property type="evidence" value="ECO:0007669"/>
    <property type="project" value="UniProtKB-KW"/>
</dbReference>
<evidence type="ECO:0000256" key="8">
    <source>
        <dbReference type="SAM" id="MobiDB-lite"/>
    </source>
</evidence>
<keyword evidence="1 7" id="KW-0723">Serine/threonine-protein kinase</keyword>
<proteinExistence type="inferred from homology"/>
<organism evidence="10 11">
    <name type="scientific">Trichuris muris</name>
    <name type="common">Mouse whipworm</name>
    <dbReference type="NCBI Taxonomy" id="70415"/>
    <lineage>
        <taxon>Eukaryota</taxon>
        <taxon>Metazoa</taxon>
        <taxon>Ecdysozoa</taxon>
        <taxon>Nematoda</taxon>
        <taxon>Enoplea</taxon>
        <taxon>Dorylaimia</taxon>
        <taxon>Trichinellida</taxon>
        <taxon>Trichuridae</taxon>
        <taxon>Trichuris</taxon>
    </lineage>
</organism>
<dbReference type="PANTHER" id="PTHR22974">
    <property type="entry name" value="MIXED LINEAGE PROTEIN KINASE"/>
    <property type="match status" value="1"/>
</dbReference>
<dbReference type="PROSITE" id="PS00108">
    <property type="entry name" value="PROTEIN_KINASE_ST"/>
    <property type="match status" value="1"/>
</dbReference>
<dbReference type="InterPro" id="IPR011009">
    <property type="entry name" value="Kinase-like_dom_sf"/>
</dbReference>
<dbReference type="GO" id="GO:0007059">
    <property type="term" value="P:chromosome segregation"/>
    <property type="evidence" value="ECO:0007669"/>
    <property type="project" value="TreeGrafter"/>
</dbReference>
<keyword evidence="4" id="KW-0418">Kinase</keyword>
<dbReference type="Pfam" id="PF00069">
    <property type="entry name" value="Pkinase"/>
    <property type="match status" value="1"/>
</dbReference>
<feature type="region of interest" description="Disordered" evidence="8">
    <location>
        <begin position="1"/>
        <end position="22"/>
    </location>
</feature>
<keyword evidence="2" id="KW-0808">Transferase</keyword>
<dbReference type="Gene3D" id="3.30.200.20">
    <property type="entry name" value="Phosphorylase Kinase, domain 1"/>
    <property type="match status" value="1"/>
</dbReference>
<name>A0A5S6QYE6_TRIMR</name>